<organism evidence="13 14">
    <name type="scientific">Candidatus Allocopromorpha excrementavium</name>
    <dbReference type="NCBI Taxonomy" id="2840741"/>
    <lineage>
        <taxon>Bacteria</taxon>
        <taxon>Bacillati</taxon>
        <taxon>Bacillota</taxon>
        <taxon>Clostridia</taxon>
        <taxon>Eubacteriales</taxon>
        <taxon>Eubacteriaceae</taxon>
        <taxon>Eubacteriaceae incertae sedis</taxon>
        <taxon>Candidatus Allocopromorpha</taxon>
    </lineage>
</organism>
<evidence type="ECO:0000259" key="12">
    <source>
        <dbReference type="Pfam" id="PF24621"/>
    </source>
</evidence>
<comment type="function">
    <text evidence="9">Catalyzes the conversion of 3-deoxy-D-arabino-heptulosonate 7-phosphate (DAHP) to dehydroquinate (DHQ).</text>
</comment>
<keyword evidence="9" id="KW-0057">Aromatic amino acid biosynthesis</keyword>
<evidence type="ECO:0000256" key="2">
    <source>
        <dbReference type="ARBA" id="ARBA00001947"/>
    </source>
</evidence>
<keyword evidence="8 9" id="KW-0170">Cobalt</keyword>
<comment type="subcellular location">
    <subcellularLocation>
        <location evidence="9">Cytoplasm</location>
    </subcellularLocation>
</comment>
<comment type="caution">
    <text evidence="13">The sequence shown here is derived from an EMBL/GenBank/DDBJ whole genome shotgun (WGS) entry which is preliminary data.</text>
</comment>
<comment type="catalytic activity">
    <reaction evidence="9">
        <text>7-phospho-2-dehydro-3-deoxy-D-arabino-heptonate = 3-dehydroquinate + phosphate</text>
        <dbReference type="Rhea" id="RHEA:21968"/>
        <dbReference type="ChEBI" id="CHEBI:32364"/>
        <dbReference type="ChEBI" id="CHEBI:43474"/>
        <dbReference type="ChEBI" id="CHEBI:58394"/>
        <dbReference type="EC" id="4.2.3.4"/>
    </reaction>
</comment>
<dbReference type="EC" id="4.2.3.4" evidence="9 10"/>
<reference evidence="13" key="2">
    <citation type="journal article" date="2021" name="PeerJ">
        <title>Extensive microbial diversity within the chicken gut microbiome revealed by metagenomics and culture.</title>
        <authorList>
            <person name="Gilroy R."/>
            <person name="Ravi A."/>
            <person name="Getino M."/>
            <person name="Pursley I."/>
            <person name="Horton D.L."/>
            <person name="Alikhan N.F."/>
            <person name="Baker D."/>
            <person name="Gharbi K."/>
            <person name="Hall N."/>
            <person name="Watson M."/>
            <person name="Adriaenssens E.M."/>
            <person name="Foster-Nyarko E."/>
            <person name="Jarju S."/>
            <person name="Secka A."/>
            <person name="Antonio M."/>
            <person name="Oren A."/>
            <person name="Chaudhuri R.R."/>
            <person name="La Ragione R."/>
            <person name="Hildebrand F."/>
            <person name="Pallen M.J."/>
        </authorList>
    </citation>
    <scope>NUCLEOTIDE SEQUENCE</scope>
    <source>
        <strain evidence="13">CHK176-22527</strain>
    </source>
</reference>
<accession>A0A9D1KV94</accession>
<dbReference type="PANTHER" id="PTHR43622">
    <property type="entry name" value="3-DEHYDROQUINATE SYNTHASE"/>
    <property type="match status" value="1"/>
</dbReference>
<evidence type="ECO:0000256" key="7">
    <source>
        <dbReference type="ARBA" id="ARBA00023239"/>
    </source>
</evidence>
<dbReference type="InterPro" id="IPR016037">
    <property type="entry name" value="DHQ_synth_AroB"/>
</dbReference>
<dbReference type="GO" id="GO:0046872">
    <property type="term" value="F:metal ion binding"/>
    <property type="evidence" value="ECO:0007669"/>
    <property type="project" value="UniProtKB-KW"/>
</dbReference>
<evidence type="ECO:0000256" key="6">
    <source>
        <dbReference type="ARBA" id="ARBA00023027"/>
    </source>
</evidence>
<dbReference type="AlphaFoldDB" id="A0A9D1KV94"/>
<dbReference type="HAMAP" id="MF_00110">
    <property type="entry name" value="DHQ_synthase"/>
    <property type="match status" value="1"/>
</dbReference>
<dbReference type="Gene3D" id="1.20.1090.10">
    <property type="entry name" value="Dehydroquinate synthase-like - alpha domain"/>
    <property type="match status" value="1"/>
</dbReference>
<dbReference type="GO" id="GO:0000166">
    <property type="term" value="F:nucleotide binding"/>
    <property type="evidence" value="ECO:0007669"/>
    <property type="project" value="UniProtKB-KW"/>
</dbReference>
<feature type="binding site" evidence="9">
    <location>
        <position position="254"/>
    </location>
    <ligand>
        <name>Zn(2+)</name>
        <dbReference type="ChEBI" id="CHEBI:29105"/>
    </ligand>
</feature>
<dbReference type="GO" id="GO:0005737">
    <property type="term" value="C:cytoplasm"/>
    <property type="evidence" value="ECO:0007669"/>
    <property type="project" value="UniProtKB-SubCell"/>
</dbReference>
<proteinExistence type="inferred from homology"/>
<evidence type="ECO:0000256" key="8">
    <source>
        <dbReference type="ARBA" id="ARBA00023285"/>
    </source>
</evidence>
<keyword evidence="3 9" id="KW-0479">Metal-binding</keyword>
<dbReference type="Pfam" id="PF24621">
    <property type="entry name" value="DHQS_C"/>
    <property type="match status" value="1"/>
</dbReference>
<dbReference type="GO" id="GO:0008652">
    <property type="term" value="P:amino acid biosynthetic process"/>
    <property type="evidence" value="ECO:0007669"/>
    <property type="project" value="UniProtKB-KW"/>
</dbReference>
<dbReference type="FunFam" id="3.40.50.1970:FF:000007">
    <property type="entry name" value="Pentafunctional AROM polypeptide"/>
    <property type="match status" value="1"/>
</dbReference>
<keyword evidence="9" id="KW-0028">Amino-acid biosynthesis</keyword>
<sequence length="365" mass="39732">MINIRVSASKEYDVIMDKGILSAAGSYVREALCGSDNDTEKKKICIITDATVNPLYAGTDQPLTSSLLSAGFDVYKYVFTGGEEYKTMETIEEILDYLTEKKFTRSDALLALGGGITGDVTGFAASVYLRGIDYIQVPTSLLAIVDSSVGGKTGVNLKAGKNLAGAFWQPRLVLFDPDVLKTLSYDLKLDGAAEAIKAGMIADKLILDSIRMKRTLDDPEFLMNLASLAIEVKKKLVEEDERDNGSRQLLNFGHTIAHAIEKCSSYRIRHGHAVAIGMSVVSIASDRLGWTVENCSDELTDILEKFGFSLNCPFSTWELANAAMQDKKIRGGEITLVIPAAVGKCRLKTIPTEKLERFISYGIGG</sequence>
<dbReference type="GO" id="GO:0009423">
    <property type="term" value="P:chorismate biosynthetic process"/>
    <property type="evidence" value="ECO:0007669"/>
    <property type="project" value="UniProtKB-UniRule"/>
</dbReference>
<feature type="binding site" evidence="9">
    <location>
        <position position="194"/>
    </location>
    <ligand>
        <name>Zn(2+)</name>
        <dbReference type="ChEBI" id="CHEBI:29105"/>
    </ligand>
</feature>
<comment type="similarity">
    <text evidence="9">Belongs to the sugar phosphate cyclases superfamily. Dehydroquinate synthase family.</text>
</comment>
<evidence type="ECO:0000256" key="4">
    <source>
        <dbReference type="ARBA" id="ARBA00022741"/>
    </source>
</evidence>
<evidence type="ECO:0000256" key="10">
    <source>
        <dbReference type="NCBIfam" id="TIGR01357"/>
    </source>
</evidence>
<dbReference type="SUPFAM" id="SSF56796">
    <property type="entry name" value="Dehydroquinate synthase-like"/>
    <property type="match status" value="1"/>
</dbReference>
<dbReference type="InterPro" id="IPR050071">
    <property type="entry name" value="Dehydroquinate_synthase"/>
</dbReference>
<feature type="domain" description="3-dehydroquinate synthase C-terminal" evidence="12">
    <location>
        <begin position="191"/>
        <end position="328"/>
    </location>
</feature>
<keyword evidence="4 9" id="KW-0547">Nucleotide-binding</keyword>
<feature type="domain" description="3-dehydroquinate synthase N-terminal" evidence="11">
    <location>
        <begin position="78"/>
        <end position="184"/>
    </location>
</feature>
<dbReference type="Gene3D" id="3.40.50.1970">
    <property type="match status" value="1"/>
</dbReference>
<comment type="caution">
    <text evidence="9">Lacks conserved residue(s) required for the propagation of feature annotation.</text>
</comment>
<dbReference type="CDD" id="cd08195">
    <property type="entry name" value="DHQS"/>
    <property type="match status" value="1"/>
</dbReference>
<dbReference type="InterPro" id="IPR030963">
    <property type="entry name" value="DHQ_synth_fam"/>
</dbReference>
<feature type="binding site" evidence="9">
    <location>
        <position position="161"/>
    </location>
    <ligand>
        <name>NAD(+)</name>
        <dbReference type="ChEBI" id="CHEBI:57540"/>
    </ligand>
</feature>
<feature type="binding site" evidence="9">
    <location>
        <position position="270"/>
    </location>
    <ligand>
        <name>Zn(2+)</name>
        <dbReference type="ChEBI" id="CHEBI:29105"/>
    </ligand>
</feature>
<reference evidence="13" key="1">
    <citation type="submission" date="2020-10" db="EMBL/GenBank/DDBJ databases">
        <authorList>
            <person name="Gilroy R."/>
        </authorList>
    </citation>
    <scope>NUCLEOTIDE SEQUENCE</scope>
    <source>
        <strain evidence="13">CHK176-22527</strain>
    </source>
</reference>
<protein>
    <recommendedName>
        <fullName evidence="9 10">3-dehydroquinate synthase</fullName>
        <shortName evidence="9">DHQS</shortName>
        <ecNumber evidence="9 10">4.2.3.4</ecNumber>
    </recommendedName>
</protein>
<dbReference type="PANTHER" id="PTHR43622:SF1">
    <property type="entry name" value="3-DEHYDROQUINATE SYNTHASE"/>
    <property type="match status" value="1"/>
</dbReference>
<feature type="binding site" evidence="9">
    <location>
        <begin position="139"/>
        <end position="140"/>
    </location>
    <ligand>
        <name>NAD(+)</name>
        <dbReference type="ChEBI" id="CHEBI:57540"/>
    </ligand>
</feature>
<feature type="binding site" evidence="9">
    <location>
        <position position="152"/>
    </location>
    <ligand>
        <name>NAD(+)</name>
        <dbReference type="ChEBI" id="CHEBI:57540"/>
    </ligand>
</feature>
<evidence type="ECO:0000313" key="13">
    <source>
        <dbReference type="EMBL" id="HIT99783.1"/>
    </source>
</evidence>
<dbReference type="InterPro" id="IPR056179">
    <property type="entry name" value="DHQS_C"/>
</dbReference>
<comment type="cofactor">
    <cofactor evidence="1 9">
        <name>NAD(+)</name>
        <dbReference type="ChEBI" id="CHEBI:57540"/>
    </cofactor>
</comment>
<comment type="cofactor">
    <cofactor evidence="9">
        <name>Co(2+)</name>
        <dbReference type="ChEBI" id="CHEBI:48828"/>
    </cofactor>
    <cofactor evidence="9">
        <name>Zn(2+)</name>
        <dbReference type="ChEBI" id="CHEBI:29105"/>
    </cofactor>
    <text evidence="9">Binds 1 divalent metal cation per subunit. Can use either Co(2+) or Zn(2+).</text>
</comment>
<keyword evidence="6 9" id="KW-0520">NAD</keyword>
<dbReference type="Pfam" id="PF01761">
    <property type="entry name" value="DHQ_synthase"/>
    <property type="match status" value="1"/>
</dbReference>
<evidence type="ECO:0000256" key="5">
    <source>
        <dbReference type="ARBA" id="ARBA00022833"/>
    </source>
</evidence>
<dbReference type="GO" id="GO:0003856">
    <property type="term" value="F:3-dehydroquinate synthase activity"/>
    <property type="evidence" value="ECO:0007669"/>
    <property type="project" value="UniProtKB-UniRule"/>
</dbReference>
<dbReference type="GO" id="GO:0009073">
    <property type="term" value="P:aromatic amino acid family biosynthetic process"/>
    <property type="evidence" value="ECO:0007669"/>
    <property type="project" value="UniProtKB-KW"/>
</dbReference>
<keyword evidence="9" id="KW-0963">Cytoplasm</keyword>
<dbReference type="PIRSF" id="PIRSF001455">
    <property type="entry name" value="DHQ_synth"/>
    <property type="match status" value="1"/>
</dbReference>
<gene>
    <name evidence="9 13" type="primary">aroB</name>
    <name evidence="13" type="ORF">IAD12_05985</name>
</gene>
<evidence type="ECO:0000259" key="11">
    <source>
        <dbReference type="Pfam" id="PF01761"/>
    </source>
</evidence>
<evidence type="ECO:0000256" key="1">
    <source>
        <dbReference type="ARBA" id="ARBA00001911"/>
    </source>
</evidence>
<comment type="pathway">
    <text evidence="9">Metabolic intermediate biosynthesis; chorismate biosynthesis; chorismate from D-erythrose 4-phosphate and phosphoenolpyruvate: step 2/7.</text>
</comment>
<comment type="cofactor">
    <cofactor evidence="2">
        <name>Zn(2+)</name>
        <dbReference type="ChEBI" id="CHEBI:29105"/>
    </cofactor>
</comment>
<name>A0A9D1KV94_9FIRM</name>
<evidence type="ECO:0000256" key="3">
    <source>
        <dbReference type="ARBA" id="ARBA00022723"/>
    </source>
</evidence>
<dbReference type="Proteomes" id="UP000824159">
    <property type="component" value="Unassembled WGS sequence"/>
</dbReference>
<dbReference type="InterPro" id="IPR030960">
    <property type="entry name" value="DHQS/DOIS_N"/>
</dbReference>
<keyword evidence="7 9" id="KW-0456">Lyase</keyword>
<evidence type="ECO:0000256" key="9">
    <source>
        <dbReference type="HAMAP-Rule" id="MF_00110"/>
    </source>
</evidence>
<keyword evidence="5 9" id="KW-0862">Zinc</keyword>
<dbReference type="NCBIfam" id="TIGR01357">
    <property type="entry name" value="aroB"/>
    <property type="match status" value="1"/>
</dbReference>
<evidence type="ECO:0000313" key="14">
    <source>
        <dbReference type="Proteomes" id="UP000824159"/>
    </source>
</evidence>
<dbReference type="EMBL" id="DVLX01000076">
    <property type="protein sequence ID" value="HIT99783.1"/>
    <property type="molecule type" value="Genomic_DNA"/>
</dbReference>